<protein>
    <submittedName>
        <fullName evidence="1">Uncharacterized protein</fullName>
    </submittedName>
</protein>
<dbReference type="EMBL" id="JACXVP010000007">
    <property type="protein sequence ID" value="KAG5595365.1"/>
    <property type="molecule type" value="Genomic_DNA"/>
</dbReference>
<sequence>MEIEHLARTGSDHSPTLLTMKEEVIVRQKWLVDVSQNPFFLFKENIKRLLIREDIAKIKEQLFEEVPNAENREILHRAQDKYKKYLHFEEVFWQDKAGYDWFENGDRNTRFFHRIQNRQGDWLMEDNEIVVENYEKMMMHLPPHVVDHVKLHMDQIRQLELSDKPWWTKTSSGHFIVKSAWDLIRKRKEETDFYKKI</sequence>
<dbReference type="AlphaFoldDB" id="A0A9J5Y5A9"/>
<dbReference type="Proteomes" id="UP000824120">
    <property type="component" value="Chromosome 7"/>
</dbReference>
<reference evidence="1 2" key="1">
    <citation type="submission" date="2020-09" db="EMBL/GenBank/DDBJ databases">
        <title>De no assembly of potato wild relative species, Solanum commersonii.</title>
        <authorList>
            <person name="Cho K."/>
        </authorList>
    </citation>
    <scope>NUCLEOTIDE SEQUENCE [LARGE SCALE GENOMIC DNA]</scope>
    <source>
        <strain evidence="1">LZ3.2</strain>
        <tissue evidence="1">Leaf</tissue>
    </source>
</reference>
<evidence type="ECO:0000313" key="1">
    <source>
        <dbReference type="EMBL" id="KAG5595365.1"/>
    </source>
</evidence>
<keyword evidence="2" id="KW-1185">Reference proteome</keyword>
<proteinExistence type="predicted"/>
<evidence type="ECO:0000313" key="2">
    <source>
        <dbReference type="Proteomes" id="UP000824120"/>
    </source>
</evidence>
<gene>
    <name evidence="1" type="ORF">H5410_036597</name>
</gene>
<name>A0A9J5Y5A9_SOLCO</name>
<dbReference type="OrthoDB" id="1935089at2759"/>
<organism evidence="1 2">
    <name type="scientific">Solanum commersonii</name>
    <name type="common">Commerson's wild potato</name>
    <name type="synonym">Commerson's nightshade</name>
    <dbReference type="NCBI Taxonomy" id="4109"/>
    <lineage>
        <taxon>Eukaryota</taxon>
        <taxon>Viridiplantae</taxon>
        <taxon>Streptophyta</taxon>
        <taxon>Embryophyta</taxon>
        <taxon>Tracheophyta</taxon>
        <taxon>Spermatophyta</taxon>
        <taxon>Magnoliopsida</taxon>
        <taxon>eudicotyledons</taxon>
        <taxon>Gunneridae</taxon>
        <taxon>Pentapetalae</taxon>
        <taxon>asterids</taxon>
        <taxon>lamiids</taxon>
        <taxon>Solanales</taxon>
        <taxon>Solanaceae</taxon>
        <taxon>Solanoideae</taxon>
        <taxon>Solaneae</taxon>
        <taxon>Solanum</taxon>
    </lineage>
</organism>
<accession>A0A9J5Y5A9</accession>
<comment type="caution">
    <text evidence="1">The sequence shown here is derived from an EMBL/GenBank/DDBJ whole genome shotgun (WGS) entry which is preliminary data.</text>
</comment>